<feature type="transmembrane region" description="Helical" evidence="8">
    <location>
        <begin position="266"/>
        <end position="285"/>
    </location>
</feature>
<evidence type="ECO:0000256" key="4">
    <source>
        <dbReference type="ARBA" id="ARBA00022475"/>
    </source>
</evidence>
<feature type="transmembrane region" description="Helical" evidence="8">
    <location>
        <begin position="135"/>
        <end position="159"/>
    </location>
</feature>
<keyword evidence="3" id="KW-0813">Transport</keyword>
<dbReference type="GO" id="GO:0033214">
    <property type="term" value="P:siderophore-iron import into cell"/>
    <property type="evidence" value="ECO:0007669"/>
    <property type="project" value="TreeGrafter"/>
</dbReference>
<feature type="transmembrane region" description="Helical" evidence="8">
    <location>
        <begin position="75"/>
        <end position="94"/>
    </location>
</feature>
<gene>
    <name evidence="9" type="ORF">C7P63_08435</name>
</gene>
<comment type="similarity">
    <text evidence="2">Belongs to the binding-protein-dependent transport system permease family. FecCD subfamily.</text>
</comment>
<dbReference type="InterPro" id="IPR000522">
    <property type="entry name" value="ABC_transptr_permease_BtuC"/>
</dbReference>
<dbReference type="GO" id="GO:0005886">
    <property type="term" value="C:plasma membrane"/>
    <property type="evidence" value="ECO:0007669"/>
    <property type="project" value="UniProtKB-SubCell"/>
</dbReference>
<comment type="caution">
    <text evidence="9">The sequence shown here is derived from an EMBL/GenBank/DDBJ whole genome shotgun (WGS) entry which is preliminary data.</text>
</comment>
<evidence type="ECO:0000256" key="1">
    <source>
        <dbReference type="ARBA" id="ARBA00004651"/>
    </source>
</evidence>
<sequence length="321" mass="36054">MKQKMKSRVFLLGTLFFVAVAIMLIYLTYHTYGNWEFALALRGKKILGFIIVGVAISFSTITFQTVTHSHFLTPNILGIDALYLLIQTILFYSFGQVMYQLYPYKLLVFAVNVLIMVIMSTSLISFLLKKGGHNLFLLLMIGMILGSFLTSLSTFFQVLMDPNEFDKLQGALFASFSKVEVDLLAVSGLLLILGVSYLFRMSAHLDVLHLGQDHGINLGINVPVFQKKLLIVVSVLVAISTALVGPVTFLGFIVSNVTYSFMKEYQHKYLFIGSSLISLILLVGGQFMVEHVFHWNTTISVMIEFVGGIYFIWKTYQKGSQ</sequence>
<dbReference type="InterPro" id="IPR037294">
    <property type="entry name" value="ABC_BtuC-like"/>
</dbReference>
<accession>A0A429Z569</accession>
<dbReference type="AlphaFoldDB" id="A0A429Z569"/>
<evidence type="ECO:0000313" key="10">
    <source>
        <dbReference type="Proteomes" id="UP000277864"/>
    </source>
</evidence>
<dbReference type="Proteomes" id="UP000277864">
    <property type="component" value="Unassembled WGS sequence"/>
</dbReference>
<feature type="transmembrane region" description="Helical" evidence="8">
    <location>
        <begin position="9"/>
        <end position="26"/>
    </location>
</feature>
<dbReference type="Gene3D" id="1.10.3470.10">
    <property type="entry name" value="ABC transporter involved in vitamin B12 uptake, BtuC"/>
    <property type="match status" value="1"/>
</dbReference>
<dbReference type="PANTHER" id="PTHR30472:SF19">
    <property type="entry name" value="PETROBACTIN IMPORT SYSTEM PERMEASE PROTEIN YCLO"/>
    <property type="match status" value="1"/>
</dbReference>
<dbReference type="SUPFAM" id="SSF81345">
    <property type="entry name" value="ABC transporter involved in vitamin B12 uptake, BtuC"/>
    <property type="match status" value="1"/>
</dbReference>
<dbReference type="Pfam" id="PF01032">
    <property type="entry name" value="FecCD"/>
    <property type="match status" value="1"/>
</dbReference>
<feature type="transmembrane region" description="Helical" evidence="8">
    <location>
        <begin position="179"/>
        <end position="199"/>
    </location>
</feature>
<proteinExistence type="inferred from homology"/>
<feature type="transmembrane region" description="Helical" evidence="8">
    <location>
        <begin position="46"/>
        <end position="63"/>
    </location>
</feature>
<evidence type="ECO:0000313" key="9">
    <source>
        <dbReference type="EMBL" id="RST88838.1"/>
    </source>
</evidence>
<evidence type="ECO:0000256" key="7">
    <source>
        <dbReference type="ARBA" id="ARBA00023136"/>
    </source>
</evidence>
<keyword evidence="5 8" id="KW-0812">Transmembrane</keyword>
<evidence type="ECO:0000256" key="3">
    <source>
        <dbReference type="ARBA" id="ARBA00022448"/>
    </source>
</evidence>
<dbReference type="EMBL" id="PXZH01000005">
    <property type="protein sequence ID" value="RST88838.1"/>
    <property type="molecule type" value="Genomic_DNA"/>
</dbReference>
<keyword evidence="10" id="KW-1185">Reference proteome</keyword>
<reference evidence="9 10" key="1">
    <citation type="submission" date="2018-03" db="EMBL/GenBank/DDBJ databases">
        <authorList>
            <person name="Gulvik C.A."/>
        </authorList>
    </citation>
    <scope>NUCLEOTIDE SEQUENCE [LARGE SCALE GENOMIC DNA]</scope>
    <source>
        <strain evidence="9 10">JCM 31581</strain>
    </source>
</reference>
<dbReference type="GO" id="GO:0022857">
    <property type="term" value="F:transmembrane transporter activity"/>
    <property type="evidence" value="ECO:0007669"/>
    <property type="project" value="InterPro"/>
</dbReference>
<evidence type="ECO:0000256" key="8">
    <source>
        <dbReference type="SAM" id="Phobius"/>
    </source>
</evidence>
<protein>
    <submittedName>
        <fullName evidence="9">Iron ABC transporter permease</fullName>
    </submittedName>
</protein>
<dbReference type="CDD" id="cd06550">
    <property type="entry name" value="TM_ABC_iron-siderophores_like"/>
    <property type="match status" value="1"/>
</dbReference>
<organism evidence="9 10">
    <name type="scientific">Vagococcus humatus</name>
    <dbReference type="NCBI Taxonomy" id="1889241"/>
    <lineage>
        <taxon>Bacteria</taxon>
        <taxon>Bacillati</taxon>
        <taxon>Bacillota</taxon>
        <taxon>Bacilli</taxon>
        <taxon>Lactobacillales</taxon>
        <taxon>Enterococcaceae</taxon>
        <taxon>Vagococcus</taxon>
    </lineage>
</organism>
<keyword evidence="6 8" id="KW-1133">Transmembrane helix</keyword>
<feature type="transmembrane region" description="Helical" evidence="8">
    <location>
        <begin position="106"/>
        <end position="128"/>
    </location>
</feature>
<keyword evidence="4" id="KW-1003">Cell membrane</keyword>
<comment type="subcellular location">
    <subcellularLocation>
        <location evidence="1">Cell membrane</location>
        <topology evidence="1">Multi-pass membrane protein</topology>
    </subcellularLocation>
</comment>
<dbReference type="OrthoDB" id="9796260at2"/>
<dbReference type="PANTHER" id="PTHR30472">
    <property type="entry name" value="FERRIC ENTEROBACTIN TRANSPORT SYSTEM PERMEASE PROTEIN"/>
    <property type="match status" value="1"/>
</dbReference>
<keyword evidence="7 8" id="KW-0472">Membrane</keyword>
<evidence type="ECO:0000256" key="2">
    <source>
        <dbReference type="ARBA" id="ARBA00007935"/>
    </source>
</evidence>
<feature type="transmembrane region" description="Helical" evidence="8">
    <location>
        <begin position="229"/>
        <end position="254"/>
    </location>
</feature>
<name>A0A429Z569_9ENTE</name>
<feature type="transmembrane region" description="Helical" evidence="8">
    <location>
        <begin position="292"/>
        <end position="313"/>
    </location>
</feature>
<dbReference type="RefSeq" id="WP_125943717.1">
    <property type="nucleotide sequence ID" value="NZ_PXZH01000005.1"/>
</dbReference>
<evidence type="ECO:0000256" key="6">
    <source>
        <dbReference type="ARBA" id="ARBA00022989"/>
    </source>
</evidence>
<evidence type="ECO:0000256" key="5">
    <source>
        <dbReference type="ARBA" id="ARBA00022692"/>
    </source>
</evidence>